<evidence type="ECO:0000313" key="6">
    <source>
        <dbReference type="Proteomes" id="UP001341281"/>
    </source>
</evidence>
<dbReference type="Pfam" id="PF13960">
    <property type="entry name" value="DUF4218"/>
    <property type="match status" value="1"/>
</dbReference>
<dbReference type="EMBL" id="CP144749">
    <property type="protein sequence ID" value="WVZ76058.1"/>
    <property type="molecule type" value="Genomic_DNA"/>
</dbReference>
<organism evidence="5 6">
    <name type="scientific">Paspalum notatum var. saurae</name>
    <dbReference type="NCBI Taxonomy" id="547442"/>
    <lineage>
        <taxon>Eukaryota</taxon>
        <taxon>Viridiplantae</taxon>
        <taxon>Streptophyta</taxon>
        <taxon>Embryophyta</taxon>
        <taxon>Tracheophyta</taxon>
        <taxon>Spermatophyta</taxon>
        <taxon>Magnoliopsida</taxon>
        <taxon>Liliopsida</taxon>
        <taxon>Poales</taxon>
        <taxon>Poaceae</taxon>
        <taxon>PACMAD clade</taxon>
        <taxon>Panicoideae</taxon>
        <taxon>Andropogonodae</taxon>
        <taxon>Paspaleae</taxon>
        <taxon>Paspalinae</taxon>
        <taxon>Paspalum</taxon>
    </lineage>
</organism>
<evidence type="ECO:0008006" key="7">
    <source>
        <dbReference type="Google" id="ProtNLM"/>
    </source>
</evidence>
<dbReference type="InterPro" id="IPR025452">
    <property type="entry name" value="DUF4218"/>
</dbReference>
<dbReference type="Pfam" id="PF02992">
    <property type="entry name" value="Transposase_21"/>
    <property type="match status" value="1"/>
</dbReference>
<evidence type="ECO:0000256" key="1">
    <source>
        <dbReference type="SAM" id="MobiDB-lite"/>
    </source>
</evidence>
<accession>A0AAQ3TLJ9</accession>
<dbReference type="InterPro" id="IPR004242">
    <property type="entry name" value="Transposase_21"/>
</dbReference>
<dbReference type="AlphaFoldDB" id="A0AAQ3TLJ9"/>
<dbReference type="Pfam" id="PF13963">
    <property type="entry name" value="Transpos_assoc"/>
    <property type="match status" value="1"/>
</dbReference>
<evidence type="ECO:0000259" key="4">
    <source>
        <dbReference type="Pfam" id="PF13963"/>
    </source>
</evidence>
<gene>
    <name evidence="5" type="ORF">U9M48_024060</name>
</gene>
<dbReference type="InterPro" id="IPR025312">
    <property type="entry name" value="DUF4216"/>
</dbReference>
<reference evidence="5 6" key="1">
    <citation type="submission" date="2024-02" db="EMBL/GenBank/DDBJ databases">
        <title>High-quality chromosome-scale genome assembly of Pensacola bahiagrass (Paspalum notatum Flugge var. saurae).</title>
        <authorList>
            <person name="Vega J.M."/>
            <person name="Podio M."/>
            <person name="Orjuela J."/>
            <person name="Siena L.A."/>
            <person name="Pessino S.C."/>
            <person name="Combes M.C."/>
            <person name="Mariac C."/>
            <person name="Albertini E."/>
            <person name="Pupilli F."/>
            <person name="Ortiz J.P.A."/>
            <person name="Leblanc O."/>
        </authorList>
    </citation>
    <scope>NUCLEOTIDE SEQUENCE [LARGE SCALE GENOMIC DNA]</scope>
    <source>
        <strain evidence="5">R1</strain>
        <tissue evidence="5">Leaf</tissue>
    </source>
</reference>
<sequence length="1125" mass="131171">MDKSWINDRRFSPAYIKGVKAFMCFVREHCDANAPIHCPCSGCSNRKHGHIAQVEDHIYIYGMSSTYTRWIYHGEPLIAETNENVEHGIHNPGPMDTNSIDEITTHDYYHDDDSNGDDGIPELLRDLYTAADKDESHPKFEKILEDAKCALYPGCTKFTKFSFLIKLLHLKSYYRITNTAFDALLQLLSCAFPANNALPRSFNEAKGLLRELGLGYESIDVIMPKMSIAQYVKNQGGEIQEEKNRVAHKVLRYFPLKARLQRLFMSKETAENTRWHKLKRQVVENEMRHPADGEAWKDFDRKYEWFAQDARNLRFGIATDGFNPFGHMSSSYSMWPVFVIPYNLPPWACMDQSNFIMALLIPGRKAPGKDFDVFLQPLIQDLLDLWTGVQTYDVVTDKDFTLHAAVLWCIHDYPALGTLSGRTTKGYFACIHCDEDPLSQALRNKICYLGHRRYLPINHPWRKSRLFNGKYEKRGKPRKFSAMEILKKLEEVKDIRLGKHPLNKKRKRTNKDQPTWHRRVSLWDLPYWAQLKLRHNLDVMHIEKNICENLLWTFLRLEGKTKDTISARLDLEDLGIRKELHLIRNGDSYDRPHACYTMTNDQRVEFCKFLKDVKFPDGYATNLARCVDMDGHKVQHLKTHDCHILLQRVLPAALRGLTRKDIYEVISELGNFFKQLCSKTLKVDVLHKLKAEAPIILCKLEKIYPPAFFDVMVHLLVHLPDEALLRGPVQYGWMYPIERRLCTLKRYVRNRARPEGSIAEAYIVDECLTFCSRYFSDVETRFNRPGRQNSCQDNGIPQDGLFVFTHGVKLLGASTVSYNDVDYDKLVWYVLNNCPEVDQYKMMFREELERENELNVDQRLEKGFAKWLNNHIAKLQFDGIVELSDDIYALSCGPDKRIEIFPSCIVNGVRYRSVRHEKFRTTQNSGIMAEGTHKDEYIDFYGVLNEIIVLRYPSNKNVTRFVVLFQCSWYDLKGKKTGMQDDGYFRSINVEHYWYKNDPYILATQAVFYLNDTKLGKGWRVVQKFEHRHLYDVTEKEGHTSDAAYQDDISSSWEHVSMDIDPCLDHLNRVDQDGCRIDVAMVDKIRHNTYDISQDTESEDEDETLQQYCSDNDCPQCPMNETDDE</sequence>
<keyword evidence="6" id="KW-1185">Reference proteome</keyword>
<dbReference type="Pfam" id="PF13952">
    <property type="entry name" value="DUF4216"/>
    <property type="match status" value="1"/>
</dbReference>
<evidence type="ECO:0000259" key="3">
    <source>
        <dbReference type="Pfam" id="PF13960"/>
    </source>
</evidence>
<dbReference type="InterPro" id="IPR029480">
    <property type="entry name" value="Transpos_assoc"/>
</dbReference>
<feature type="domain" description="Transposase-associated" evidence="4">
    <location>
        <begin position="3"/>
        <end position="75"/>
    </location>
</feature>
<name>A0AAQ3TLJ9_PASNO</name>
<dbReference type="PANTHER" id="PTHR48258:SF14">
    <property type="entry name" value="OS02G0583300 PROTEIN"/>
    <property type="match status" value="1"/>
</dbReference>
<feature type="region of interest" description="Disordered" evidence="1">
    <location>
        <begin position="1091"/>
        <end position="1125"/>
    </location>
</feature>
<evidence type="ECO:0000313" key="5">
    <source>
        <dbReference type="EMBL" id="WVZ76058.1"/>
    </source>
</evidence>
<evidence type="ECO:0000259" key="2">
    <source>
        <dbReference type="Pfam" id="PF13952"/>
    </source>
</evidence>
<feature type="domain" description="DUF4216" evidence="2">
    <location>
        <begin position="951"/>
        <end position="1022"/>
    </location>
</feature>
<dbReference type="PANTHER" id="PTHR48258">
    <property type="entry name" value="DUF4218 DOMAIN-CONTAINING PROTEIN-RELATED"/>
    <property type="match status" value="1"/>
</dbReference>
<protein>
    <recommendedName>
        <fullName evidence="7">Transposase</fullName>
    </recommendedName>
</protein>
<feature type="compositionally biased region" description="Acidic residues" evidence="1">
    <location>
        <begin position="1094"/>
        <end position="1104"/>
    </location>
</feature>
<dbReference type="Proteomes" id="UP001341281">
    <property type="component" value="Chromosome 05"/>
</dbReference>
<proteinExistence type="predicted"/>
<feature type="domain" description="DUF4218" evidence="3">
    <location>
        <begin position="676"/>
        <end position="788"/>
    </location>
</feature>